<feature type="transmembrane region" description="Helical" evidence="9">
    <location>
        <begin position="317"/>
        <end position="342"/>
    </location>
</feature>
<evidence type="ECO:0000256" key="6">
    <source>
        <dbReference type="PIRSR" id="PIRSR600175-1"/>
    </source>
</evidence>
<keyword evidence="6" id="KW-0915">Sodium</keyword>
<feature type="binding site" evidence="6">
    <location>
        <position position="323"/>
    </location>
    <ligand>
        <name>Na(+)</name>
        <dbReference type="ChEBI" id="CHEBI:29101"/>
        <label>1</label>
    </ligand>
</feature>
<feature type="binding site" evidence="6">
    <location>
        <position position="291"/>
    </location>
    <ligand>
        <name>Na(+)</name>
        <dbReference type="ChEBI" id="CHEBI:29101"/>
        <label>1</label>
    </ligand>
</feature>
<feature type="transmembrane region" description="Helical" evidence="9">
    <location>
        <begin position="206"/>
        <end position="225"/>
    </location>
</feature>
<keyword evidence="4 9" id="KW-1133">Transmembrane helix</keyword>
<dbReference type="CDD" id="cd11496">
    <property type="entry name" value="SLC6sbd-TauT-like"/>
    <property type="match status" value="1"/>
</dbReference>
<keyword evidence="5 9" id="KW-0472">Membrane</keyword>
<dbReference type="GO" id="GO:0042995">
    <property type="term" value="C:cell projection"/>
    <property type="evidence" value="ECO:0007669"/>
    <property type="project" value="TreeGrafter"/>
</dbReference>
<reference evidence="10" key="2">
    <citation type="submission" date="2025-08" db="UniProtKB">
        <authorList>
            <consortium name="Ensembl"/>
        </authorList>
    </citation>
    <scope>IDENTIFICATION</scope>
</reference>
<sequence>QETEDLVQQCSVRRHGALPGLVQGNQHRVKERGHWDSKTEFILAVAGAIIGLGNVWRFPYLCYKNGGGAFFIPYILYLVTCGIPLFILETALGQYTSQGGIICWKKICPLFEGIGYAALVITTYGCMTYTVILAWAFFYLFSSFTADLPWANCNNAWNTDACVTFGTNNASSNWTVPLVNTSSSVVEFWLWRVLRISNGIDSLGGIRWELALCLLLSWVICYFCIWKGIRSTGKAVYVTATFPYVMLLVLLIRGVTLPGATDGIFYYLYPNITRLADPQVWMDAGTQIFYSYAICLGYLASLGSYNTYNNNCYKDSFYLCLLNSGTSFVSGFAIFSILGYMAQDQGVDISVVAESGPGLVFIVYPQAVSLLPCPQFWAVCFFTMIILLGVDGQFVGLESLVTSVTDVYPHLIRKGYRREILLLVFCCCCYLVGLIMVTEGGLYVIQLFDHYVCSGATLLLMSICQSLSIGWIYGAERFCDNIEDMIGYRPSSLLKYCLLYITPSGTFIFSLLKYSPLKFNNTYVYPWWAYTLGWFLAMSSLSLIPITMFHLKRQNKMLIFTPWSFGRSEWELTCAFNIQHSILCYNLGNSFAANHTSVNTCLLPQRFKEICRPADDLPIMKKEMIRPYELDCATSDKTQH</sequence>
<comment type="subcellular location">
    <subcellularLocation>
        <location evidence="1">Membrane</location>
        <topology evidence="1">Multi-pass membrane protein</topology>
    </subcellularLocation>
</comment>
<feature type="transmembrane region" description="Helical" evidence="9">
    <location>
        <begin position="532"/>
        <end position="551"/>
    </location>
</feature>
<feature type="transmembrane region" description="Helical" evidence="9">
    <location>
        <begin position="288"/>
        <end position="305"/>
    </location>
</feature>
<keyword evidence="8" id="KW-0769">Symport</keyword>
<dbReference type="PROSITE" id="PS00754">
    <property type="entry name" value="NA_NEUROTRAN_SYMP_2"/>
    <property type="match status" value="1"/>
</dbReference>
<proteinExistence type="inferred from homology"/>
<feature type="transmembrane region" description="Helical" evidence="9">
    <location>
        <begin position="362"/>
        <end position="390"/>
    </location>
</feature>
<feature type="binding site" evidence="6">
    <location>
        <position position="388"/>
    </location>
    <ligand>
        <name>Na(+)</name>
        <dbReference type="ChEBI" id="CHEBI:29101"/>
        <label>1</label>
    </ligand>
</feature>
<evidence type="ECO:0000256" key="5">
    <source>
        <dbReference type="ARBA" id="ARBA00023136"/>
    </source>
</evidence>
<evidence type="ECO:0000256" key="7">
    <source>
        <dbReference type="PIRSR" id="PIRSR600175-2"/>
    </source>
</evidence>
<feature type="transmembrane region" description="Helical" evidence="9">
    <location>
        <begin position="71"/>
        <end position="92"/>
    </location>
</feature>
<dbReference type="Ensembl" id="ENSELUT00000108745.1">
    <property type="protein sequence ID" value="ENSELUP00000080782.1"/>
    <property type="gene ID" value="ENSELUG00000002210.3"/>
</dbReference>
<keyword evidence="7" id="KW-1015">Disulfide bond</keyword>
<dbReference type="PROSITE" id="PS50267">
    <property type="entry name" value="NA_NEUROTRAN_SYMP_3"/>
    <property type="match status" value="1"/>
</dbReference>
<protein>
    <recommendedName>
        <fullName evidence="8">Transporter</fullName>
    </recommendedName>
</protein>
<reference evidence="10 11" key="1">
    <citation type="submission" date="2020-02" db="EMBL/GenBank/DDBJ databases">
        <title>Esox lucius (northern pike) genome, fEsoLuc1, primary haplotype.</title>
        <authorList>
            <person name="Myers G."/>
            <person name="Karagic N."/>
            <person name="Meyer A."/>
            <person name="Pippel M."/>
            <person name="Reichard M."/>
            <person name="Winkler S."/>
            <person name="Tracey A."/>
            <person name="Sims Y."/>
            <person name="Howe K."/>
            <person name="Rhie A."/>
            <person name="Formenti G."/>
            <person name="Durbin R."/>
            <person name="Fedrigo O."/>
            <person name="Jarvis E.D."/>
        </authorList>
    </citation>
    <scope>NUCLEOTIDE SEQUENCE [LARGE SCALE GENOMIC DNA]</scope>
</reference>
<evidence type="ECO:0000256" key="2">
    <source>
        <dbReference type="ARBA" id="ARBA00022448"/>
    </source>
</evidence>
<feature type="binding site" evidence="6">
    <location>
        <position position="47"/>
    </location>
    <ligand>
        <name>Na(+)</name>
        <dbReference type="ChEBI" id="CHEBI:29101"/>
        <label>1</label>
    </ligand>
</feature>
<dbReference type="Proteomes" id="UP000265140">
    <property type="component" value="Chromosome 17"/>
</dbReference>
<dbReference type="GO" id="GO:0005886">
    <property type="term" value="C:plasma membrane"/>
    <property type="evidence" value="ECO:0007669"/>
    <property type="project" value="TreeGrafter"/>
</dbReference>
<feature type="transmembrane region" description="Helical" evidence="9">
    <location>
        <begin position="245"/>
        <end position="268"/>
    </location>
</feature>
<name>A0AAY5K2T6_ESOLU</name>
<feature type="transmembrane region" description="Helical" evidence="9">
    <location>
        <begin position="420"/>
        <end position="445"/>
    </location>
</feature>
<evidence type="ECO:0000256" key="8">
    <source>
        <dbReference type="RuleBase" id="RU003732"/>
    </source>
</evidence>
<feature type="transmembrane region" description="Helical" evidence="9">
    <location>
        <begin position="451"/>
        <end position="473"/>
    </location>
</feature>
<feature type="binding site" evidence="6">
    <location>
        <position position="54"/>
    </location>
    <ligand>
        <name>Na(+)</name>
        <dbReference type="ChEBI" id="CHEBI:29101"/>
        <label>1</label>
    </ligand>
</feature>
<feature type="binding site" evidence="6">
    <location>
        <position position="391"/>
    </location>
    <ligand>
        <name>Na(+)</name>
        <dbReference type="ChEBI" id="CHEBI:29101"/>
        <label>1</label>
    </ligand>
</feature>
<keyword evidence="6" id="KW-0479">Metal-binding</keyword>
<dbReference type="InterPro" id="IPR037272">
    <property type="entry name" value="SNS_sf"/>
</dbReference>
<dbReference type="PRINTS" id="PR00176">
    <property type="entry name" value="NANEUSMPORT"/>
</dbReference>
<evidence type="ECO:0000256" key="9">
    <source>
        <dbReference type="SAM" id="Phobius"/>
    </source>
</evidence>
<dbReference type="AlphaFoldDB" id="A0AAY5K2T6"/>
<evidence type="ECO:0000256" key="3">
    <source>
        <dbReference type="ARBA" id="ARBA00022692"/>
    </source>
</evidence>
<dbReference type="PANTHER" id="PTHR11616:SF261">
    <property type="entry name" value="TRANSPORTER"/>
    <property type="match status" value="1"/>
</dbReference>
<dbReference type="GO" id="GO:0005332">
    <property type="term" value="F:gamma-aminobutyric acid:sodium:chloride symporter activity"/>
    <property type="evidence" value="ECO:0007669"/>
    <property type="project" value="TreeGrafter"/>
</dbReference>
<dbReference type="Pfam" id="PF00209">
    <property type="entry name" value="SNF"/>
    <property type="match status" value="1"/>
</dbReference>
<dbReference type="GO" id="GO:0046872">
    <property type="term" value="F:metal ion binding"/>
    <property type="evidence" value="ECO:0007669"/>
    <property type="project" value="UniProtKB-KW"/>
</dbReference>
<keyword evidence="11" id="KW-1185">Reference proteome</keyword>
<dbReference type="PROSITE" id="PS00610">
    <property type="entry name" value="NA_NEUROTRAN_SYMP_1"/>
    <property type="match status" value="1"/>
</dbReference>
<evidence type="ECO:0000256" key="4">
    <source>
        <dbReference type="ARBA" id="ARBA00022989"/>
    </source>
</evidence>
<feature type="transmembrane region" description="Helical" evidence="9">
    <location>
        <begin position="113"/>
        <end position="141"/>
    </location>
</feature>
<organism evidence="10 11">
    <name type="scientific">Esox lucius</name>
    <name type="common">Northern pike</name>
    <dbReference type="NCBI Taxonomy" id="8010"/>
    <lineage>
        <taxon>Eukaryota</taxon>
        <taxon>Metazoa</taxon>
        <taxon>Chordata</taxon>
        <taxon>Craniata</taxon>
        <taxon>Vertebrata</taxon>
        <taxon>Euteleostomi</taxon>
        <taxon>Actinopterygii</taxon>
        <taxon>Neopterygii</taxon>
        <taxon>Teleostei</taxon>
        <taxon>Protacanthopterygii</taxon>
        <taxon>Esociformes</taxon>
        <taxon>Esocidae</taxon>
        <taxon>Esox</taxon>
    </lineage>
</organism>
<evidence type="ECO:0000256" key="1">
    <source>
        <dbReference type="ARBA" id="ARBA00004141"/>
    </source>
</evidence>
<dbReference type="InterPro" id="IPR000175">
    <property type="entry name" value="Na/ntran_symport"/>
</dbReference>
<feature type="transmembrane region" description="Helical" evidence="9">
    <location>
        <begin position="493"/>
        <end position="512"/>
    </location>
</feature>
<keyword evidence="3 8" id="KW-0812">Transmembrane</keyword>
<feature type="disulfide bond" evidence="7">
    <location>
        <begin position="153"/>
        <end position="162"/>
    </location>
</feature>
<dbReference type="PANTHER" id="PTHR11616">
    <property type="entry name" value="SODIUM/CHLORIDE DEPENDENT TRANSPORTER"/>
    <property type="match status" value="1"/>
</dbReference>
<dbReference type="SUPFAM" id="SSF161070">
    <property type="entry name" value="SNF-like"/>
    <property type="match status" value="1"/>
</dbReference>
<comment type="similarity">
    <text evidence="8">Belongs to the sodium:neurotransmitter symporter (SNF) (TC 2.A.22) family.</text>
</comment>
<feature type="transmembrane region" description="Helical" evidence="9">
    <location>
        <begin position="41"/>
        <end position="59"/>
    </location>
</feature>
<evidence type="ECO:0000313" key="10">
    <source>
        <dbReference type="Ensembl" id="ENSELUP00000080782.1"/>
    </source>
</evidence>
<dbReference type="GeneTree" id="ENSGT00940000163827"/>
<evidence type="ECO:0000313" key="11">
    <source>
        <dbReference type="Proteomes" id="UP000265140"/>
    </source>
</evidence>
<accession>A0AAY5K2T6</accession>
<keyword evidence="2 8" id="KW-0813">Transport</keyword>
<reference evidence="10" key="3">
    <citation type="submission" date="2025-09" db="UniProtKB">
        <authorList>
            <consortium name="Ensembl"/>
        </authorList>
    </citation>
    <scope>IDENTIFICATION</scope>
</reference>